<name>A0A4Y7TF69_COPMI</name>
<feature type="chain" id="PRO_5021451021" evidence="1">
    <location>
        <begin position="24"/>
        <end position="78"/>
    </location>
</feature>
<dbReference type="EMBL" id="QPFP01000014">
    <property type="protein sequence ID" value="TEB32817.1"/>
    <property type="molecule type" value="Genomic_DNA"/>
</dbReference>
<protein>
    <submittedName>
        <fullName evidence="2">Uncharacterized protein</fullName>
    </submittedName>
</protein>
<keyword evidence="3" id="KW-1185">Reference proteome</keyword>
<comment type="caution">
    <text evidence="2">The sequence shown here is derived from an EMBL/GenBank/DDBJ whole genome shotgun (WGS) entry which is preliminary data.</text>
</comment>
<evidence type="ECO:0000313" key="3">
    <source>
        <dbReference type="Proteomes" id="UP000298030"/>
    </source>
</evidence>
<dbReference type="AlphaFoldDB" id="A0A4Y7TF69"/>
<dbReference type="Proteomes" id="UP000298030">
    <property type="component" value="Unassembled WGS sequence"/>
</dbReference>
<accession>A0A4Y7TF69</accession>
<organism evidence="2 3">
    <name type="scientific">Coprinellus micaceus</name>
    <name type="common">Glistening ink-cap mushroom</name>
    <name type="synonym">Coprinus micaceus</name>
    <dbReference type="NCBI Taxonomy" id="71717"/>
    <lineage>
        <taxon>Eukaryota</taxon>
        <taxon>Fungi</taxon>
        <taxon>Dikarya</taxon>
        <taxon>Basidiomycota</taxon>
        <taxon>Agaricomycotina</taxon>
        <taxon>Agaricomycetes</taxon>
        <taxon>Agaricomycetidae</taxon>
        <taxon>Agaricales</taxon>
        <taxon>Agaricineae</taxon>
        <taxon>Psathyrellaceae</taxon>
        <taxon>Coprinellus</taxon>
    </lineage>
</organism>
<proteinExistence type="predicted"/>
<sequence>MQFKLSAVFASAVAICIATVARTVTPGLPNYQNLLLSSYLSLSNLTQIAFMLQPLRDNKGSVLPIFGFANTHLTQPTP</sequence>
<evidence type="ECO:0000313" key="2">
    <source>
        <dbReference type="EMBL" id="TEB32817.1"/>
    </source>
</evidence>
<reference evidence="2 3" key="1">
    <citation type="journal article" date="2019" name="Nat. Ecol. Evol.">
        <title>Megaphylogeny resolves global patterns of mushroom evolution.</title>
        <authorList>
            <person name="Varga T."/>
            <person name="Krizsan K."/>
            <person name="Foldi C."/>
            <person name="Dima B."/>
            <person name="Sanchez-Garcia M."/>
            <person name="Sanchez-Ramirez S."/>
            <person name="Szollosi G.J."/>
            <person name="Szarkandi J.G."/>
            <person name="Papp V."/>
            <person name="Albert L."/>
            <person name="Andreopoulos W."/>
            <person name="Angelini C."/>
            <person name="Antonin V."/>
            <person name="Barry K.W."/>
            <person name="Bougher N.L."/>
            <person name="Buchanan P."/>
            <person name="Buyck B."/>
            <person name="Bense V."/>
            <person name="Catcheside P."/>
            <person name="Chovatia M."/>
            <person name="Cooper J."/>
            <person name="Damon W."/>
            <person name="Desjardin D."/>
            <person name="Finy P."/>
            <person name="Geml J."/>
            <person name="Haridas S."/>
            <person name="Hughes K."/>
            <person name="Justo A."/>
            <person name="Karasinski D."/>
            <person name="Kautmanova I."/>
            <person name="Kiss B."/>
            <person name="Kocsube S."/>
            <person name="Kotiranta H."/>
            <person name="LaButti K.M."/>
            <person name="Lechner B.E."/>
            <person name="Liimatainen K."/>
            <person name="Lipzen A."/>
            <person name="Lukacs Z."/>
            <person name="Mihaltcheva S."/>
            <person name="Morgado L.N."/>
            <person name="Niskanen T."/>
            <person name="Noordeloos M.E."/>
            <person name="Ohm R.A."/>
            <person name="Ortiz-Santana B."/>
            <person name="Ovrebo C."/>
            <person name="Racz N."/>
            <person name="Riley R."/>
            <person name="Savchenko A."/>
            <person name="Shiryaev A."/>
            <person name="Soop K."/>
            <person name="Spirin V."/>
            <person name="Szebenyi C."/>
            <person name="Tomsovsky M."/>
            <person name="Tulloss R.E."/>
            <person name="Uehling J."/>
            <person name="Grigoriev I.V."/>
            <person name="Vagvolgyi C."/>
            <person name="Papp T."/>
            <person name="Martin F.M."/>
            <person name="Miettinen O."/>
            <person name="Hibbett D.S."/>
            <person name="Nagy L.G."/>
        </authorList>
    </citation>
    <scope>NUCLEOTIDE SEQUENCE [LARGE SCALE GENOMIC DNA]</scope>
    <source>
        <strain evidence="2 3">FP101781</strain>
    </source>
</reference>
<evidence type="ECO:0000256" key="1">
    <source>
        <dbReference type="SAM" id="SignalP"/>
    </source>
</evidence>
<gene>
    <name evidence="2" type="ORF">FA13DRAFT_1790506</name>
</gene>
<feature type="signal peptide" evidence="1">
    <location>
        <begin position="1"/>
        <end position="23"/>
    </location>
</feature>
<keyword evidence="1" id="KW-0732">Signal</keyword>